<reference evidence="1 2" key="1">
    <citation type="journal article" date="2017" name="Genome Biol. Evol.">
        <title>Phytophthora megakarya and P. palmivora, closely related causal agents of cacao black pod rot, underwent increases in genome sizes and gene numbers by different mechanisms.</title>
        <authorList>
            <person name="Ali S.S."/>
            <person name="Shao J."/>
            <person name="Lary D.J."/>
            <person name="Kronmiller B."/>
            <person name="Shen D."/>
            <person name="Strem M.D."/>
            <person name="Amoako-Attah I."/>
            <person name="Akrofi A.Y."/>
            <person name="Begoude B.A."/>
            <person name="Ten Hoopen G.M."/>
            <person name="Coulibaly K."/>
            <person name="Kebe B.I."/>
            <person name="Melnick R.L."/>
            <person name="Guiltinan M.J."/>
            <person name="Tyler B.M."/>
            <person name="Meinhardt L.W."/>
            <person name="Bailey B.A."/>
        </authorList>
    </citation>
    <scope>NUCLEOTIDE SEQUENCE [LARGE SCALE GENOMIC DNA]</scope>
    <source>
        <strain evidence="2">sbr112.9</strain>
    </source>
</reference>
<sequence length="317" mass="35670">MSTKGACSSGFDSKPKVCSVHLRFNTTDKFKSLKLNMQRVNSDIFNLQTSLFPADYDSKIIKIAKTYPIGVTKIVVDKEIEEYVWSYLRKVNSTDRSVVGNLNPSPEEMKLLVASWGNVQVHGQPSLLFGVRSTSAVEGDNNGLLWGGVINKLILGSVMAFCSCVLNFITKRKTFVQNWTKKKDVARLNVVASSVHIFYVFDAFSDRNAGDCVQLYEVNLESKLFSNPLQTHPSSLTLLSKQSDTTIPYHDSAYMHGALHHMQFAFHCLASRRVQVKPSQFIDKLIDPIFHRRSLLILSEGLNEETIEVKDQLVVMD</sequence>
<dbReference type="OrthoDB" id="129375at2759"/>
<evidence type="ECO:0000313" key="2">
    <source>
        <dbReference type="Proteomes" id="UP000237271"/>
    </source>
</evidence>
<keyword evidence="2" id="KW-1185">Reference proteome</keyword>
<dbReference type="EMBL" id="NCKW01020111">
    <property type="protein sequence ID" value="POM59075.1"/>
    <property type="molecule type" value="Genomic_DNA"/>
</dbReference>
<proteinExistence type="predicted"/>
<comment type="caution">
    <text evidence="1">The sequence shown here is derived from an EMBL/GenBank/DDBJ whole genome shotgun (WGS) entry which is preliminary data.</text>
</comment>
<name>A0A2P4X0K8_9STRA</name>
<dbReference type="AlphaFoldDB" id="A0A2P4X0K8"/>
<evidence type="ECO:0000313" key="1">
    <source>
        <dbReference type="EMBL" id="POM59075.1"/>
    </source>
</evidence>
<dbReference type="Proteomes" id="UP000237271">
    <property type="component" value="Unassembled WGS sequence"/>
</dbReference>
<accession>A0A2P4X0K8</accession>
<gene>
    <name evidence="1" type="ORF">PHPALM_36200</name>
</gene>
<protein>
    <submittedName>
        <fullName evidence="1">Uncharacterized protein</fullName>
    </submittedName>
</protein>
<organism evidence="1 2">
    <name type="scientific">Phytophthora palmivora</name>
    <dbReference type="NCBI Taxonomy" id="4796"/>
    <lineage>
        <taxon>Eukaryota</taxon>
        <taxon>Sar</taxon>
        <taxon>Stramenopiles</taxon>
        <taxon>Oomycota</taxon>
        <taxon>Peronosporomycetes</taxon>
        <taxon>Peronosporales</taxon>
        <taxon>Peronosporaceae</taxon>
        <taxon>Phytophthora</taxon>
    </lineage>
</organism>